<protein>
    <submittedName>
        <fullName evidence="1">Uncharacterized protein</fullName>
    </submittedName>
</protein>
<comment type="caution">
    <text evidence="1">The sequence shown here is derived from an EMBL/GenBank/DDBJ whole genome shotgun (WGS) entry which is preliminary data.</text>
</comment>
<gene>
    <name evidence="1" type="ORF">HRI_005116500</name>
</gene>
<evidence type="ECO:0000313" key="2">
    <source>
        <dbReference type="Proteomes" id="UP001165190"/>
    </source>
</evidence>
<evidence type="ECO:0000313" key="1">
    <source>
        <dbReference type="EMBL" id="GMJ14473.1"/>
    </source>
</evidence>
<keyword evidence="2" id="KW-1185">Reference proteome</keyword>
<organism evidence="1 2">
    <name type="scientific">Hibiscus trionum</name>
    <name type="common">Flower of an hour</name>
    <dbReference type="NCBI Taxonomy" id="183268"/>
    <lineage>
        <taxon>Eukaryota</taxon>
        <taxon>Viridiplantae</taxon>
        <taxon>Streptophyta</taxon>
        <taxon>Embryophyta</taxon>
        <taxon>Tracheophyta</taxon>
        <taxon>Spermatophyta</taxon>
        <taxon>Magnoliopsida</taxon>
        <taxon>eudicotyledons</taxon>
        <taxon>Gunneridae</taxon>
        <taxon>Pentapetalae</taxon>
        <taxon>rosids</taxon>
        <taxon>malvids</taxon>
        <taxon>Malvales</taxon>
        <taxon>Malvaceae</taxon>
        <taxon>Malvoideae</taxon>
        <taxon>Hibiscus</taxon>
    </lineage>
</organism>
<dbReference type="AlphaFoldDB" id="A0A9W7JK98"/>
<dbReference type="Proteomes" id="UP001165190">
    <property type="component" value="Unassembled WGS sequence"/>
</dbReference>
<dbReference type="EMBL" id="BSYR01000069">
    <property type="protein sequence ID" value="GMJ14473.1"/>
    <property type="molecule type" value="Genomic_DNA"/>
</dbReference>
<reference evidence="1" key="1">
    <citation type="submission" date="2023-05" db="EMBL/GenBank/DDBJ databases">
        <title>Genome and transcriptome analyses reveal genes involved in the formation of fine ridges on petal epidermal cells in Hibiscus trionum.</title>
        <authorList>
            <person name="Koshimizu S."/>
            <person name="Masuda S."/>
            <person name="Ishii T."/>
            <person name="Shirasu K."/>
            <person name="Hoshino A."/>
            <person name="Arita M."/>
        </authorList>
    </citation>
    <scope>NUCLEOTIDE SEQUENCE</scope>
    <source>
        <strain evidence="1">Hamamatsu line</strain>
    </source>
</reference>
<accession>A0A9W7JK98</accession>
<name>A0A9W7JK98_HIBTR</name>
<proteinExistence type="predicted"/>
<sequence length="74" mass="8540">MNSRSYGAIVWDLPCLLIPQPQCLQKSQIGARQMCPGFIPLRKMLLQSAEYSNGERLPPWVEQMYIEQQEQMVA</sequence>